<dbReference type="Proteomes" id="UP000635477">
    <property type="component" value="Unassembled WGS sequence"/>
</dbReference>
<dbReference type="EMBL" id="JABEYC010000283">
    <property type="protein sequence ID" value="KAF4979692.1"/>
    <property type="molecule type" value="Genomic_DNA"/>
</dbReference>
<protein>
    <recommendedName>
        <fullName evidence="1">Vid27 PH-like domain-containing protein</fullName>
    </recommendedName>
</protein>
<evidence type="ECO:0000313" key="2">
    <source>
        <dbReference type="EMBL" id="KAF4979692.1"/>
    </source>
</evidence>
<feature type="domain" description="Vid27 PH-like" evidence="1">
    <location>
        <begin position="148"/>
        <end position="202"/>
    </location>
</feature>
<evidence type="ECO:0000259" key="1">
    <source>
        <dbReference type="Pfam" id="PF17747"/>
    </source>
</evidence>
<gene>
    <name evidence="2" type="ORF">FZEAL_4151</name>
</gene>
<dbReference type="InterPro" id="IPR040768">
    <property type="entry name" value="Vid27_PH"/>
</dbReference>
<dbReference type="Pfam" id="PF17747">
    <property type="entry name" value="VID27_PH"/>
    <property type="match status" value="1"/>
</dbReference>
<sequence>MARQRDQRHDPEQDVLALPRRAGHLRLNFRLYECLVGHVPESPYSPGPDSLGPIYDYTLPGIKNQTSEEARKLQGTQADSVEDPKPRIGLCTIFNNSVKSTRLRSRAGDRGPVLTGPDASKPLEALDIYAAVPVELDSFDPQPRHFALVESIIADFNPVSDFEYLSSVFNHFSSDSTARSWLLRFKYQPTLEKFQEAIMQAI</sequence>
<reference evidence="2" key="1">
    <citation type="journal article" date="2020" name="BMC Genomics">
        <title>Correction to: Identification and distribution of gene clusters required for synthesis of sphingolipid metabolism inhibitors in diverse species of the filamentous fungus Fusarium.</title>
        <authorList>
            <person name="Kim H.S."/>
            <person name="Lohmar J.M."/>
            <person name="Busman M."/>
            <person name="Brown D.W."/>
            <person name="Naumann T.A."/>
            <person name="Divon H.H."/>
            <person name="Lysoe E."/>
            <person name="Uhlig S."/>
            <person name="Proctor R.H."/>
        </authorList>
    </citation>
    <scope>NUCLEOTIDE SEQUENCE</scope>
    <source>
        <strain evidence="2">NRRL 22465</strain>
    </source>
</reference>
<accession>A0A8H4UN64</accession>
<dbReference type="OrthoDB" id="10251113at2759"/>
<name>A0A8H4UN64_9HYPO</name>
<proteinExistence type="predicted"/>
<organism evidence="2 3">
    <name type="scientific">Fusarium zealandicum</name>
    <dbReference type="NCBI Taxonomy" id="1053134"/>
    <lineage>
        <taxon>Eukaryota</taxon>
        <taxon>Fungi</taxon>
        <taxon>Dikarya</taxon>
        <taxon>Ascomycota</taxon>
        <taxon>Pezizomycotina</taxon>
        <taxon>Sordariomycetes</taxon>
        <taxon>Hypocreomycetidae</taxon>
        <taxon>Hypocreales</taxon>
        <taxon>Nectriaceae</taxon>
        <taxon>Fusarium</taxon>
        <taxon>Fusarium staphyleae species complex</taxon>
    </lineage>
</organism>
<evidence type="ECO:0000313" key="3">
    <source>
        <dbReference type="Proteomes" id="UP000635477"/>
    </source>
</evidence>
<reference evidence="2" key="2">
    <citation type="submission" date="2020-05" db="EMBL/GenBank/DDBJ databases">
        <authorList>
            <person name="Kim H.-S."/>
            <person name="Proctor R.H."/>
            <person name="Brown D.W."/>
        </authorList>
    </citation>
    <scope>NUCLEOTIDE SEQUENCE</scope>
    <source>
        <strain evidence="2">NRRL 22465</strain>
    </source>
</reference>
<comment type="caution">
    <text evidence="2">The sequence shown here is derived from an EMBL/GenBank/DDBJ whole genome shotgun (WGS) entry which is preliminary data.</text>
</comment>
<dbReference type="AlphaFoldDB" id="A0A8H4UN64"/>
<keyword evidence="3" id="KW-1185">Reference proteome</keyword>